<dbReference type="EMBL" id="SOAX01000001">
    <property type="protein sequence ID" value="TDT44261.1"/>
    <property type="molecule type" value="Genomic_DNA"/>
</dbReference>
<dbReference type="InterPro" id="IPR039424">
    <property type="entry name" value="SBP_5"/>
</dbReference>
<accession>A0A4R7K0H1</accession>
<dbReference type="PANTHER" id="PTHR30290:SF9">
    <property type="entry name" value="OLIGOPEPTIDE-BINDING PROTEIN APPA"/>
    <property type="match status" value="1"/>
</dbReference>
<dbReference type="InterPro" id="IPR000914">
    <property type="entry name" value="SBP_5_dom"/>
</dbReference>
<keyword evidence="3" id="KW-0732">Signal</keyword>
<sequence>MIKRIAWLLAGLILGGIVLVVLMGQEDTSDTADDTRDASEVDVSDRRGALVDEVVFTQETDVGKVAGLIERGSHQVFAQGVTNTTTFHRLQDSTKGDYETAYGSNTELTLNPAEFESGINPFSNRRIREAMNWLVNRRHVAEEIYGGMAVPRFLPMNTAFPDYARLAETARSLELKYGYNPERAREIVGEEMEKLGAERRGGKWYYDGEPVTLRILIRTEDARNQVGDYFANLMVDLGFEVRRQYRTAEEASRIWIATDPAAGEWHVYTGSWVSTAINRDVSSNLSYYYTNRGRPDPLWQAYDPSEELNSIAKRLERRDYSSLEERRDLMARGMELAMKESYRIWLVDQLSVIPRAANVSLAADLAGGIAGSRLWPYTLRYKDKVGGSMTFAAPSILTEPWNPVAGSNWLFDTMITRALNDPPLVPDPYTGLYRPQRVESAEVTVNENTTVKRTLDWVSLETSEKITVPPGAWIGWDAKRSDFKTVADAHPEGTTARSRTRITYEEGFLDRQWHDGTEMSLADLVLPWILMFARADENSPFFDPAHVPRFRVFEQYFKGWRILDRDPLVIEVYSDQVMPDAETIVAQQALSPQAWHTLALGMMAEEAGDLAFSSNKADAERIDWLSFVSGPSLDVLKRHLGRARDREYLPYASVLGDMIESEEEIPSRYRALADWYEQYNHFWVGDGPFYLHSVHPVEKTVVLRRNEDFPDPATKWLDFSEPEIPELALNGPMMVRHGESARFSLDITFGGEPYPREAIENVEFLLFGGDGTMEKKGKATYTDGGRWQVELSESTLESLGDGANSLEVAVTSSRVALPAFASHAFATVPEGTTVMEAVDE</sequence>
<name>A0A4R7K0H1_9GAMM</name>
<proteinExistence type="inferred from homology"/>
<organism evidence="5 6">
    <name type="scientific">Halospina denitrificans</name>
    <dbReference type="NCBI Taxonomy" id="332522"/>
    <lineage>
        <taxon>Bacteria</taxon>
        <taxon>Pseudomonadati</taxon>
        <taxon>Pseudomonadota</taxon>
        <taxon>Gammaproteobacteria</taxon>
        <taxon>Halospina</taxon>
    </lineage>
</organism>
<evidence type="ECO:0000256" key="3">
    <source>
        <dbReference type="ARBA" id="ARBA00022729"/>
    </source>
</evidence>
<dbReference type="Gene3D" id="3.10.105.10">
    <property type="entry name" value="Dipeptide-binding Protein, Domain 3"/>
    <property type="match status" value="1"/>
</dbReference>
<comment type="similarity">
    <text evidence="1">Belongs to the bacterial solute-binding protein 5 family.</text>
</comment>
<evidence type="ECO:0000313" key="5">
    <source>
        <dbReference type="EMBL" id="TDT44261.1"/>
    </source>
</evidence>
<dbReference type="PANTHER" id="PTHR30290">
    <property type="entry name" value="PERIPLASMIC BINDING COMPONENT OF ABC TRANSPORTER"/>
    <property type="match status" value="1"/>
</dbReference>
<keyword evidence="2" id="KW-0813">Transport</keyword>
<dbReference type="Gene3D" id="3.40.190.10">
    <property type="entry name" value="Periplasmic binding protein-like II"/>
    <property type="match status" value="1"/>
</dbReference>
<evidence type="ECO:0000256" key="2">
    <source>
        <dbReference type="ARBA" id="ARBA00022448"/>
    </source>
</evidence>
<gene>
    <name evidence="5" type="ORF">DES49_0362</name>
</gene>
<dbReference type="GO" id="GO:1904680">
    <property type="term" value="F:peptide transmembrane transporter activity"/>
    <property type="evidence" value="ECO:0007669"/>
    <property type="project" value="TreeGrafter"/>
</dbReference>
<protein>
    <submittedName>
        <fullName evidence="5">Peptide/nickel transport system substrate-binding protein</fullName>
    </submittedName>
</protein>
<dbReference type="AlphaFoldDB" id="A0A4R7K0H1"/>
<evidence type="ECO:0000313" key="6">
    <source>
        <dbReference type="Proteomes" id="UP000295830"/>
    </source>
</evidence>
<dbReference type="GO" id="GO:0015833">
    <property type="term" value="P:peptide transport"/>
    <property type="evidence" value="ECO:0007669"/>
    <property type="project" value="TreeGrafter"/>
</dbReference>
<reference evidence="5 6" key="1">
    <citation type="submission" date="2019-03" db="EMBL/GenBank/DDBJ databases">
        <title>Genomic Encyclopedia of Type Strains, Phase IV (KMG-IV): sequencing the most valuable type-strain genomes for metagenomic binning, comparative biology and taxonomic classification.</title>
        <authorList>
            <person name="Goeker M."/>
        </authorList>
    </citation>
    <scope>NUCLEOTIDE SEQUENCE [LARGE SCALE GENOMIC DNA]</scope>
    <source>
        <strain evidence="5 6">DSM 15505</strain>
    </source>
</reference>
<dbReference type="Proteomes" id="UP000295830">
    <property type="component" value="Unassembled WGS sequence"/>
</dbReference>
<feature type="domain" description="Solute-binding protein family 5" evidence="4">
    <location>
        <begin position="49"/>
        <end position="291"/>
    </location>
</feature>
<evidence type="ECO:0000259" key="4">
    <source>
        <dbReference type="Pfam" id="PF00496"/>
    </source>
</evidence>
<evidence type="ECO:0000256" key="1">
    <source>
        <dbReference type="ARBA" id="ARBA00005695"/>
    </source>
</evidence>
<keyword evidence="6" id="KW-1185">Reference proteome</keyword>
<dbReference type="Pfam" id="PF00496">
    <property type="entry name" value="SBP_bac_5"/>
    <property type="match status" value="1"/>
</dbReference>
<comment type="caution">
    <text evidence="5">The sequence shown here is derived from an EMBL/GenBank/DDBJ whole genome shotgun (WGS) entry which is preliminary data.</text>
</comment>
<dbReference type="SUPFAM" id="SSF53850">
    <property type="entry name" value="Periplasmic binding protein-like II"/>
    <property type="match status" value="1"/>
</dbReference>